<protein>
    <submittedName>
        <fullName evidence="1">Uncharacterized protein</fullName>
    </submittedName>
</protein>
<dbReference type="EMBL" id="JAVLET010000001">
    <property type="protein sequence ID" value="KAL0474318.1"/>
    <property type="molecule type" value="Genomic_DNA"/>
</dbReference>
<sequence length="201" mass="21377">MMGIASFRLLSCPKTKQTTGTLENAMASKARQGKCEAALAGCRLLEKRDGHGGCPVTCSIRPPLGLGRRRRKWAVGKPEWRGTRDLDAAAGSGWLPVVACRGRWSPCPLPTRTSTCPAAAAHLFTIPCVCPPCAAPATRDGTRGDLDGRLELTETRLSSSQVLPPDGATYPILLAGDLIRAPSIIPLPALQKTARAEWAQL</sequence>
<evidence type="ECO:0000313" key="2">
    <source>
        <dbReference type="Proteomes" id="UP001451303"/>
    </source>
</evidence>
<dbReference type="Proteomes" id="UP001451303">
    <property type="component" value="Unassembled WGS sequence"/>
</dbReference>
<reference evidence="1 2" key="1">
    <citation type="submission" date="2023-09" db="EMBL/GenBank/DDBJ databases">
        <title>Multi-omics analysis of a traditional fermented food reveals byproduct-associated fungal strains for waste-to-food upcycling.</title>
        <authorList>
            <consortium name="Lawrence Berkeley National Laboratory"/>
            <person name="Rekdal V.M."/>
            <person name="Villalobos-Escobedo J.M."/>
            <person name="Rodriguez-Valeron N."/>
            <person name="Garcia M.O."/>
            <person name="Vasquez D.P."/>
            <person name="Damayanti I."/>
            <person name="Sorensen P.M."/>
            <person name="Baidoo E.E."/>
            <person name="De Carvalho A.C."/>
            <person name="Riley R."/>
            <person name="Lipzen A."/>
            <person name="He G."/>
            <person name="Yan M."/>
            <person name="Haridas S."/>
            <person name="Daum C."/>
            <person name="Yoshinaga Y."/>
            <person name="Ng V."/>
            <person name="Grigoriev I.V."/>
            <person name="Munk R."/>
            <person name="Nuraida L."/>
            <person name="Wijaya C.H."/>
            <person name="Morales P.-C."/>
            <person name="Keasling J.D."/>
        </authorList>
    </citation>
    <scope>NUCLEOTIDE SEQUENCE [LARGE SCALE GENOMIC DNA]</scope>
    <source>
        <strain evidence="1 2">FGSC 2613</strain>
    </source>
</reference>
<name>A0ABR3DQY9_NEUIN</name>
<proteinExistence type="predicted"/>
<keyword evidence="2" id="KW-1185">Reference proteome</keyword>
<gene>
    <name evidence="1" type="ORF">QR685DRAFT_5421</name>
</gene>
<accession>A0ABR3DQY9</accession>
<organism evidence="1 2">
    <name type="scientific">Neurospora intermedia</name>
    <dbReference type="NCBI Taxonomy" id="5142"/>
    <lineage>
        <taxon>Eukaryota</taxon>
        <taxon>Fungi</taxon>
        <taxon>Dikarya</taxon>
        <taxon>Ascomycota</taxon>
        <taxon>Pezizomycotina</taxon>
        <taxon>Sordariomycetes</taxon>
        <taxon>Sordariomycetidae</taxon>
        <taxon>Sordariales</taxon>
        <taxon>Sordariaceae</taxon>
        <taxon>Neurospora</taxon>
    </lineage>
</organism>
<comment type="caution">
    <text evidence="1">The sequence shown here is derived from an EMBL/GenBank/DDBJ whole genome shotgun (WGS) entry which is preliminary data.</text>
</comment>
<evidence type="ECO:0000313" key="1">
    <source>
        <dbReference type="EMBL" id="KAL0474318.1"/>
    </source>
</evidence>